<protein>
    <recommendedName>
        <fullName evidence="6">C2H2-type domain-containing protein</fullName>
    </recommendedName>
</protein>
<evidence type="ECO:0000256" key="5">
    <source>
        <dbReference type="PROSITE-ProRule" id="PRU00042"/>
    </source>
</evidence>
<accession>A0A564Y5B0</accession>
<name>A0A564Y5B0_HYMDI</name>
<keyword evidence="1" id="KW-0479">Metal-binding</keyword>
<evidence type="ECO:0000256" key="4">
    <source>
        <dbReference type="ARBA" id="ARBA00022833"/>
    </source>
</evidence>
<feature type="domain" description="C2H2-type" evidence="6">
    <location>
        <begin position="223"/>
        <end position="252"/>
    </location>
</feature>
<evidence type="ECO:0000256" key="1">
    <source>
        <dbReference type="ARBA" id="ARBA00022723"/>
    </source>
</evidence>
<dbReference type="GO" id="GO:0000978">
    <property type="term" value="F:RNA polymerase II cis-regulatory region sequence-specific DNA binding"/>
    <property type="evidence" value="ECO:0007669"/>
    <property type="project" value="TreeGrafter"/>
</dbReference>
<dbReference type="PANTHER" id="PTHR14003:SF19">
    <property type="entry name" value="YY2 TRANSCRIPTION FACTOR"/>
    <property type="match status" value="1"/>
</dbReference>
<keyword evidence="8" id="KW-1185">Reference proteome</keyword>
<dbReference type="GO" id="GO:0000981">
    <property type="term" value="F:DNA-binding transcription factor activity, RNA polymerase II-specific"/>
    <property type="evidence" value="ECO:0007669"/>
    <property type="project" value="TreeGrafter"/>
</dbReference>
<dbReference type="GO" id="GO:0008270">
    <property type="term" value="F:zinc ion binding"/>
    <property type="evidence" value="ECO:0007669"/>
    <property type="project" value="UniProtKB-KW"/>
</dbReference>
<proteinExistence type="predicted"/>
<dbReference type="Gene3D" id="3.30.160.60">
    <property type="entry name" value="Classic Zinc Finger"/>
    <property type="match status" value="4"/>
</dbReference>
<evidence type="ECO:0000256" key="2">
    <source>
        <dbReference type="ARBA" id="ARBA00022737"/>
    </source>
</evidence>
<evidence type="ECO:0000256" key="3">
    <source>
        <dbReference type="ARBA" id="ARBA00022771"/>
    </source>
</evidence>
<dbReference type="GO" id="GO:0000785">
    <property type="term" value="C:chromatin"/>
    <property type="evidence" value="ECO:0007669"/>
    <property type="project" value="TreeGrafter"/>
</dbReference>
<dbReference type="InterPro" id="IPR013087">
    <property type="entry name" value="Znf_C2H2_type"/>
</dbReference>
<organism evidence="7 8">
    <name type="scientific">Hymenolepis diminuta</name>
    <name type="common">Rat tapeworm</name>
    <dbReference type="NCBI Taxonomy" id="6216"/>
    <lineage>
        <taxon>Eukaryota</taxon>
        <taxon>Metazoa</taxon>
        <taxon>Spiralia</taxon>
        <taxon>Lophotrochozoa</taxon>
        <taxon>Platyhelminthes</taxon>
        <taxon>Cestoda</taxon>
        <taxon>Eucestoda</taxon>
        <taxon>Cyclophyllidea</taxon>
        <taxon>Hymenolepididae</taxon>
        <taxon>Hymenolepis</taxon>
    </lineage>
</organism>
<keyword evidence="4" id="KW-0862">Zinc</keyword>
<dbReference type="SUPFAM" id="SSF57667">
    <property type="entry name" value="beta-beta-alpha zinc fingers"/>
    <property type="match status" value="2"/>
</dbReference>
<dbReference type="FunFam" id="3.30.160.60:FF:000446">
    <property type="entry name" value="Zinc finger protein"/>
    <property type="match status" value="1"/>
</dbReference>
<evidence type="ECO:0000313" key="7">
    <source>
        <dbReference type="EMBL" id="VUZ41753.1"/>
    </source>
</evidence>
<dbReference type="GO" id="GO:0031519">
    <property type="term" value="C:PcG protein complex"/>
    <property type="evidence" value="ECO:0007669"/>
    <property type="project" value="TreeGrafter"/>
</dbReference>
<sequence>MDALGNASEKSNDSVERIAEDGRNSQPDVLQIPPVTDINLLTAALFQSILASELSRNAWELFQASTQPALSDVNPLDLRTITLPFTPNSTNNSNLNEIKGLDLRILDFPFMMNSTNASDKNEIHTEDPQTQIKRFRSILPKTDEHEMERPLDFSNYSTEHRCPYTGCDKTFRFNHSLVNHYRIHTGEKPHACDYPGCKAAFARHSNLVTHRMIHLNRSMRKTFDCPVPGCDKNFLKKANLDDHMNIHLNKRPYACDYPNCGKAFRCRSNLSGHKRVHARMEAKKRANKISCLEEKINTSSAEAEVCDAKQDDNIGSIAEAEAYYHVYQTSRVTPAVVRHNGPPF</sequence>
<gene>
    <name evidence="7" type="ORF">WMSIL1_LOCUS2580</name>
</gene>
<dbReference type="FunFam" id="3.30.160.60:FF:000072">
    <property type="entry name" value="zinc finger protein 143 isoform X1"/>
    <property type="match status" value="1"/>
</dbReference>
<feature type="domain" description="C2H2-type" evidence="6">
    <location>
        <begin position="190"/>
        <end position="219"/>
    </location>
</feature>
<reference evidence="7 8" key="1">
    <citation type="submission" date="2019-07" db="EMBL/GenBank/DDBJ databases">
        <authorList>
            <person name="Jastrzebski P J."/>
            <person name="Paukszto L."/>
            <person name="Jastrzebski P J."/>
        </authorList>
    </citation>
    <scope>NUCLEOTIDE SEQUENCE [LARGE SCALE GENOMIC DNA]</scope>
    <source>
        <strain evidence="7 8">WMS-il1</strain>
    </source>
</reference>
<dbReference type="Proteomes" id="UP000321570">
    <property type="component" value="Unassembled WGS sequence"/>
</dbReference>
<dbReference type="PANTHER" id="PTHR14003">
    <property type="entry name" value="TRANSCRIPTIONAL REPRESSOR PROTEIN YY"/>
    <property type="match status" value="1"/>
</dbReference>
<dbReference type="PROSITE" id="PS00028">
    <property type="entry name" value="ZINC_FINGER_C2H2_1"/>
    <property type="match status" value="4"/>
</dbReference>
<keyword evidence="2" id="KW-0677">Repeat</keyword>
<dbReference type="EMBL" id="CABIJS010000066">
    <property type="protein sequence ID" value="VUZ41753.1"/>
    <property type="molecule type" value="Genomic_DNA"/>
</dbReference>
<dbReference type="PROSITE" id="PS50157">
    <property type="entry name" value="ZINC_FINGER_C2H2_2"/>
    <property type="match status" value="4"/>
</dbReference>
<keyword evidence="3 5" id="KW-0863">Zinc-finger</keyword>
<feature type="domain" description="C2H2-type" evidence="6">
    <location>
        <begin position="160"/>
        <end position="189"/>
    </location>
</feature>
<evidence type="ECO:0000259" key="6">
    <source>
        <dbReference type="PROSITE" id="PS50157"/>
    </source>
</evidence>
<evidence type="ECO:0000313" key="8">
    <source>
        <dbReference type="Proteomes" id="UP000321570"/>
    </source>
</evidence>
<dbReference type="Pfam" id="PF00096">
    <property type="entry name" value="zf-C2H2"/>
    <property type="match status" value="1"/>
</dbReference>
<feature type="domain" description="C2H2-type" evidence="6">
    <location>
        <begin position="253"/>
        <end position="282"/>
    </location>
</feature>
<dbReference type="InterPro" id="IPR036236">
    <property type="entry name" value="Znf_C2H2_sf"/>
</dbReference>
<dbReference type="AlphaFoldDB" id="A0A564Y5B0"/>
<dbReference type="GO" id="GO:0005667">
    <property type="term" value="C:transcription regulator complex"/>
    <property type="evidence" value="ECO:0007669"/>
    <property type="project" value="TreeGrafter"/>
</dbReference>
<dbReference type="SMART" id="SM00355">
    <property type="entry name" value="ZnF_C2H2"/>
    <property type="match status" value="4"/>
</dbReference>